<gene>
    <name evidence="2" type="ORF">DFQ01_1502</name>
</gene>
<reference evidence="2 3" key="1">
    <citation type="submission" date="2018-05" db="EMBL/GenBank/DDBJ databases">
        <title>Genomic Encyclopedia of Type Strains, Phase III (KMG-III): the genomes of soil and plant-associated and newly described type strains.</title>
        <authorList>
            <person name="Whitman W."/>
        </authorList>
    </citation>
    <scope>NUCLEOTIDE SEQUENCE [LARGE SCALE GENOMIC DNA]</scope>
    <source>
        <strain evidence="2 3">CECT 5696</strain>
    </source>
</reference>
<feature type="region of interest" description="Disordered" evidence="1">
    <location>
        <begin position="75"/>
        <end position="122"/>
    </location>
</feature>
<accession>A0A2V2YD75</accession>
<proteinExistence type="predicted"/>
<organism evidence="2 3">
    <name type="scientific">Paenibacillus cellulosilyticus</name>
    <dbReference type="NCBI Taxonomy" id="375489"/>
    <lineage>
        <taxon>Bacteria</taxon>
        <taxon>Bacillati</taxon>
        <taxon>Bacillota</taxon>
        <taxon>Bacilli</taxon>
        <taxon>Bacillales</taxon>
        <taxon>Paenibacillaceae</taxon>
        <taxon>Paenibacillus</taxon>
    </lineage>
</organism>
<dbReference type="EMBL" id="QGTQ01000050">
    <property type="protein sequence ID" value="PWV88453.1"/>
    <property type="molecule type" value="Genomic_DNA"/>
</dbReference>
<name>A0A2V2YD75_9BACL</name>
<keyword evidence="3" id="KW-1185">Reference proteome</keyword>
<comment type="caution">
    <text evidence="2">The sequence shown here is derived from an EMBL/GenBank/DDBJ whole genome shotgun (WGS) entry which is preliminary data.</text>
</comment>
<dbReference type="Proteomes" id="UP000246635">
    <property type="component" value="Unassembled WGS sequence"/>
</dbReference>
<dbReference type="OrthoDB" id="9846879at2"/>
<feature type="compositionally biased region" description="Acidic residues" evidence="1">
    <location>
        <begin position="94"/>
        <end position="122"/>
    </location>
</feature>
<evidence type="ECO:0000313" key="2">
    <source>
        <dbReference type="EMBL" id="PWV88453.1"/>
    </source>
</evidence>
<evidence type="ECO:0000313" key="3">
    <source>
        <dbReference type="Proteomes" id="UP000246635"/>
    </source>
</evidence>
<sequence>MMAKRKRKQPGELYAIIRDGELELVVTDAGDAESISELKQELARLIYFEQHKDEYGENQLIEMWQTEGIEYSVSRLTSIEPEKDDAAENSKDEATDEDELDWTEKDYEDEDGEEYSGSELEDSLVKDAEKLIDRLNEQVDEFGVF</sequence>
<dbReference type="AlphaFoldDB" id="A0A2V2YD75"/>
<evidence type="ECO:0000256" key="1">
    <source>
        <dbReference type="SAM" id="MobiDB-lite"/>
    </source>
</evidence>
<dbReference type="RefSeq" id="WP_146216941.1">
    <property type="nucleotide sequence ID" value="NZ_CP054612.1"/>
</dbReference>
<feature type="compositionally biased region" description="Basic and acidic residues" evidence="1">
    <location>
        <begin position="80"/>
        <end position="93"/>
    </location>
</feature>
<protein>
    <submittedName>
        <fullName evidence="2">Uncharacterized protein</fullName>
    </submittedName>
</protein>